<sequence length="114" mass="13030">MAFSHNQNRNIVNSDFIPAFSIFGRICQNFIVAKSIYSANYERFVQVLGRVRSDAGLSQEALAKKMKMSQSTVSDLLRGQRRLDVIEWISYCKACGITPERFLEELAFVTRSKD</sequence>
<dbReference type="InterPro" id="IPR001387">
    <property type="entry name" value="Cro/C1-type_HTH"/>
</dbReference>
<accession>A0A975J2E8</accession>
<dbReference type="KEGG" id="lamb:KBB96_07865"/>
<evidence type="ECO:0000313" key="2">
    <source>
        <dbReference type="EMBL" id="QUE52798.1"/>
    </source>
</evidence>
<reference evidence="2" key="1">
    <citation type="submission" date="2021-04" db="EMBL/GenBank/DDBJ databases">
        <title>Luteolibacter sp. 32A isolated from the skin of an Anderson's salamander (Ambystoma andersonii).</title>
        <authorList>
            <person name="Spergser J."/>
            <person name="Busse H.-J."/>
        </authorList>
    </citation>
    <scope>NUCLEOTIDE SEQUENCE</scope>
    <source>
        <strain evidence="2">32A</strain>
    </source>
</reference>
<dbReference type="EMBL" id="CP073100">
    <property type="protein sequence ID" value="QUE52798.1"/>
    <property type="molecule type" value="Genomic_DNA"/>
</dbReference>
<dbReference type="Pfam" id="PF01381">
    <property type="entry name" value="HTH_3"/>
    <property type="match status" value="1"/>
</dbReference>
<dbReference type="Proteomes" id="UP000676169">
    <property type="component" value="Chromosome"/>
</dbReference>
<dbReference type="PROSITE" id="PS50943">
    <property type="entry name" value="HTH_CROC1"/>
    <property type="match status" value="1"/>
</dbReference>
<evidence type="ECO:0000313" key="3">
    <source>
        <dbReference type="Proteomes" id="UP000676169"/>
    </source>
</evidence>
<dbReference type="GO" id="GO:0003677">
    <property type="term" value="F:DNA binding"/>
    <property type="evidence" value="ECO:0007669"/>
    <property type="project" value="InterPro"/>
</dbReference>
<dbReference type="RefSeq" id="WP_211634107.1">
    <property type="nucleotide sequence ID" value="NZ_CP073100.1"/>
</dbReference>
<evidence type="ECO:0000259" key="1">
    <source>
        <dbReference type="PROSITE" id="PS50943"/>
    </source>
</evidence>
<gene>
    <name evidence="2" type="ORF">KBB96_07865</name>
</gene>
<dbReference type="InterPro" id="IPR010982">
    <property type="entry name" value="Lambda_DNA-bd_dom_sf"/>
</dbReference>
<organism evidence="2 3">
    <name type="scientific">Luteolibacter ambystomatis</name>
    <dbReference type="NCBI Taxonomy" id="2824561"/>
    <lineage>
        <taxon>Bacteria</taxon>
        <taxon>Pseudomonadati</taxon>
        <taxon>Verrucomicrobiota</taxon>
        <taxon>Verrucomicrobiia</taxon>
        <taxon>Verrucomicrobiales</taxon>
        <taxon>Verrucomicrobiaceae</taxon>
        <taxon>Luteolibacter</taxon>
    </lineage>
</organism>
<protein>
    <submittedName>
        <fullName evidence="2">Helix-turn-helix transcriptional regulator</fullName>
    </submittedName>
</protein>
<proteinExistence type="predicted"/>
<keyword evidence="3" id="KW-1185">Reference proteome</keyword>
<dbReference type="AlphaFoldDB" id="A0A975J2E8"/>
<dbReference type="SUPFAM" id="SSF47413">
    <property type="entry name" value="lambda repressor-like DNA-binding domains"/>
    <property type="match status" value="1"/>
</dbReference>
<dbReference type="CDD" id="cd00093">
    <property type="entry name" value="HTH_XRE"/>
    <property type="match status" value="1"/>
</dbReference>
<dbReference type="SMART" id="SM00530">
    <property type="entry name" value="HTH_XRE"/>
    <property type="match status" value="1"/>
</dbReference>
<dbReference type="Gene3D" id="1.10.260.40">
    <property type="entry name" value="lambda repressor-like DNA-binding domains"/>
    <property type="match status" value="1"/>
</dbReference>
<name>A0A975J2E8_9BACT</name>
<feature type="domain" description="HTH cro/C1-type" evidence="1">
    <location>
        <begin position="52"/>
        <end position="102"/>
    </location>
</feature>